<dbReference type="EMBL" id="JYON01000026">
    <property type="protein sequence ID" value="KJH70191.1"/>
    <property type="molecule type" value="Genomic_DNA"/>
</dbReference>
<accession>A0A0D8ZSK2</accession>
<gene>
    <name evidence="4" type="ORF">UH38_19550</name>
</gene>
<dbReference type="InterPro" id="IPR016169">
    <property type="entry name" value="FAD-bd_PCMH_sub2"/>
</dbReference>
<evidence type="ECO:0000256" key="1">
    <source>
        <dbReference type="ARBA" id="ARBA00022630"/>
    </source>
</evidence>
<feature type="domain" description="FAD-binding PCMH-type" evidence="3">
    <location>
        <begin position="37"/>
        <end position="216"/>
    </location>
</feature>
<dbReference type="Gene3D" id="3.30.465.10">
    <property type="match status" value="1"/>
</dbReference>
<dbReference type="GO" id="GO:0071949">
    <property type="term" value="F:FAD binding"/>
    <property type="evidence" value="ECO:0007669"/>
    <property type="project" value="InterPro"/>
</dbReference>
<dbReference type="Pfam" id="PF01565">
    <property type="entry name" value="FAD_binding_4"/>
    <property type="match status" value="1"/>
</dbReference>
<comment type="caution">
    <text evidence="4">The sequence shown here is derived from an EMBL/GenBank/DDBJ whole genome shotgun (WGS) entry which is preliminary data.</text>
</comment>
<protein>
    <submittedName>
        <fullName evidence="4">Glycolate oxidase</fullName>
    </submittedName>
</protein>
<dbReference type="Proteomes" id="UP000032452">
    <property type="component" value="Unassembled WGS sequence"/>
</dbReference>
<dbReference type="InterPro" id="IPR006094">
    <property type="entry name" value="Oxid_FAD_bind_N"/>
</dbReference>
<dbReference type="GO" id="GO:0003824">
    <property type="term" value="F:catalytic activity"/>
    <property type="evidence" value="ECO:0007669"/>
    <property type="project" value="InterPro"/>
</dbReference>
<keyword evidence="2" id="KW-0274">FAD</keyword>
<organism evidence="4 5">
    <name type="scientific">Aliterella atlantica CENA595</name>
    <dbReference type="NCBI Taxonomy" id="1618023"/>
    <lineage>
        <taxon>Bacteria</taxon>
        <taxon>Bacillati</taxon>
        <taxon>Cyanobacteriota</taxon>
        <taxon>Cyanophyceae</taxon>
        <taxon>Chroococcidiopsidales</taxon>
        <taxon>Aliterellaceae</taxon>
        <taxon>Aliterella</taxon>
    </lineage>
</organism>
<dbReference type="InterPro" id="IPR036318">
    <property type="entry name" value="FAD-bd_PCMH-like_sf"/>
</dbReference>
<evidence type="ECO:0000259" key="3">
    <source>
        <dbReference type="PROSITE" id="PS51387"/>
    </source>
</evidence>
<evidence type="ECO:0000313" key="4">
    <source>
        <dbReference type="EMBL" id="KJH70191.1"/>
    </source>
</evidence>
<proteinExistence type="predicted"/>
<dbReference type="PANTHER" id="PTHR11748">
    <property type="entry name" value="D-LACTATE DEHYDROGENASE"/>
    <property type="match status" value="1"/>
</dbReference>
<reference evidence="4 5" key="1">
    <citation type="submission" date="2015-02" db="EMBL/GenBank/DDBJ databases">
        <title>Draft genome of a novel marine cyanobacterium (Chroococcales) isolated from South Atlantic Ocean.</title>
        <authorList>
            <person name="Rigonato J."/>
            <person name="Alvarenga D.O."/>
            <person name="Branco L.H."/>
            <person name="Varani A.M."/>
            <person name="Brandini F.P."/>
            <person name="Fiore M.F."/>
        </authorList>
    </citation>
    <scope>NUCLEOTIDE SEQUENCE [LARGE SCALE GENOMIC DNA]</scope>
    <source>
        <strain evidence="4 5">CENA595</strain>
    </source>
</reference>
<dbReference type="PROSITE" id="PS51387">
    <property type="entry name" value="FAD_PCMH"/>
    <property type="match status" value="1"/>
</dbReference>
<dbReference type="RefSeq" id="WP_045056374.1">
    <property type="nucleotide sequence ID" value="NZ_CAWMDP010000019.1"/>
</dbReference>
<dbReference type="STRING" id="1618023.UH38_19550"/>
<dbReference type="SUPFAM" id="SSF56176">
    <property type="entry name" value="FAD-binding/transporter-associated domain-like"/>
    <property type="match status" value="1"/>
</dbReference>
<keyword evidence="1" id="KW-0285">Flavoprotein</keyword>
<evidence type="ECO:0000313" key="5">
    <source>
        <dbReference type="Proteomes" id="UP000032452"/>
    </source>
</evidence>
<keyword evidence="5" id="KW-1185">Reference proteome</keyword>
<name>A0A0D8ZSK2_9CYAN</name>
<evidence type="ECO:0000256" key="2">
    <source>
        <dbReference type="ARBA" id="ARBA00022827"/>
    </source>
</evidence>
<dbReference type="InterPro" id="IPR016166">
    <property type="entry name" value="FAD-bd_PCMH"/>
</dbReference>
<dbReference type="PATRIC" id="fig|1618023.3.peg.1921"/>
<dbReference type="AlphaFoldDB" id="A0A0D8ZSK2"/>
<dbReference type="PANTHER" id="PTHR11748:SF103">
    <property type="entry name" value="GLYCOLATE OXIDASE SUBUNIT GLCE"/>
    <property type="match status" value="1"/>
</dbReference>
<dbReference type="InterPro" id="IPR016164">
    <property type="entry name" value="FAD-linked_Oxase-like_C"/>
</dbReference>
<sequence length="432" mass="46404">MNAIATQIKPLIGTAEICEWENLDERWQKQIKAATSAETVPSCIVYPHTPAELAEVITCAYRNKWQMLVCGNGSKLSWGGIVANAQIVISTQRMQQLIEHAVGDLTVTVEAGMQFAYLQAQLAKSGQFMALDPDFPQSATMGGIVATASTGSLRQRYGSVRDQLLGINFVRADGQVASAGGRVVKNVAGYDLMKLFTGSYGTLGAISSVTFRVYPLPETSATTALTGTAEEVAKACTTLRASALTPTNSDILSTGLVASLGIGKGLGLITRFRSLKESVLEQSTRLLEVGQQLGLQGKIYSGDEEAELGQKLQMQMQSSSPPITCKIGVLPAQAVATLLELDRIASHKVIAWIHNGSGLGSLQLGADATIEIIEQMRSLCQSYKGFLTVLTAPQAIKQKIDIWGYSGNAIDLMQRIKQQFDSENLLSPNRFL</sequence>
<dbReference type="OrthoDB" id="9767256at2"/>
<dbReference type="SUPFAM" id="SSF55103">
    <property type="entry name" value="FAD-linked oxidases, C-terminal domain"/>
    <property type="match status" value="1"/>
</dbReference>